<dbReference type="PANTHER" id="PTHR11215">
    <property type="entry name" value="METAL DEPENDENT HYDROLASE - RELATED"/>
    <property type="match status" value="1"/>
</dbReference>
<organism evidence="2 3">
    <name type="scientific">Coemansia interrupta</name>
    <dbReference type="NCBI Taxonomy" id="1126814"/>
    <lineage>
        <taxon>Eukaryota</taxon>
        <taxon>Fungi</taxon>
        <taxon>Fungi incertae sedis</taxon>
        <taxon>Zoopagomycota</taxon>
        <taxon>Kickxellomycotina</taxon>
        <taxon>Kickxellomycetes</taxon>
        <taxon>Kickxellales</taxon>
        <taxon>Kickxellaceae</taxon>
        <taxon>Coemansia</taxon>
    </lineage>
</organism>
<comment type="caution">
    <text evidence="2">The sequence shown here is derived from an EMBL/GenBank/DDBJ whole genome shotgun (WGS) entry which is preliminary data.</text>
</comment>
<proteinExistence type="inferred from homology"/>
<reference evidence="2" key="1">
    <citation type="submission" date="2022-07" db="EMBL/GenBank/DDBJ databases">
        <title>Phylogenomic reconstructions and comparative analyses of Kickxellomycotina fungi.</title>
        <authorList>
            <person name="Reynolds N.K."/>
            <person name="Stajich J.E."/>
            <person name="Barry K."/>
            <person name="Grigoriev I.V."/>
            <person name="Crous P."/>
            <person name="Smith M.E."/>
        </authorList>
    </citation>
    <scope>NUCLEOTIDE SEQUENCE</scope>
    <source>
        <strain evidence="2">BCRC 34489</strain>
    </source>
</reference>
<dbReference type="Proteomes" id="UP001140172">
    <property type="component" value="Unassembled WGS sequence"/>
</dbReference>
<gene>
    <name evidence="2" type="ORF">GGI15_000312</name>
</gene>
<dbReference type="InterPro" id="IPR003226">
    <property type="entry name" value="MYG1_exonuclease"/>
</dbReference>
<sequence length="327" mass="37399">MPKSIGTHNGTFHCDEALACYMLRRLDEFKDSKVVRSRDPAVLDTCDIVVDVGGVYDHEARRYDHHQRGFDEQFSADFKTKLSSAGLIYKHYGKDVIRAVLKDEQVEDGEVDILHNKMYESFIEGIDGVDNGVSRYPEDIKPAYEVSTNLSARVGRLNPWWNEPEGDMDVRFAKAMATTGDEFQERVRYFALSWLPGRKIVEQGFESRYDVDPSGQIVLFEKFCPWKDHIDSIEEELLQKNPETPKILYVLYPDPSNNWRVQAVPQSPGSFKSRHPLPEAWRGLRDDELSERSGIEGCIFIHQSGFIGGNKTRDGALELARKAMTME</sequence>
<evidence type="ECO:0000256" key="1">
    <source>
        <dbReference type="ARBA" id="ARBA00010105"/>
    </source>
</evidence>
<dbReference type="Pfam" id="PF03690">
    <property type="entry name" value="MYG1_exonuc"/>
    <property type="match status" value="1"/>
</dbReference>
<comment type="similarity">
    <text evidence="1">Belongs to the MYG1 family.</text>
</comment>
<accession>A0A9W8HM57</accession>
<evidence type="ECO:0000313" key="3">
    <source>
        <dbReference type="Proteomes" id="UP001140172"/>
    </source>
</evidence>
<dbReference type="GO" id="GO:0005737">
    <property type="term" value="C:cytoplasm"/>
    <property type="evidence" value="ECO:0007669"/>
    <property type="project" value="TreeGrafter"/>
</dbReference>
<evidence type="ECO:0008006" key="4">
    <source>
        <dbReference type="Google" id="ProtNLM"/>
    </source>
</evidence>
<dbReference type="GO" id="GO:0005634">
    <property type="term" value="C:nucleus"/>
    <property type="evidence" value="ECO:0007669"/>
    <property type="project" value="TreeGrafter"/>
</dbReference>
<name>A0A9W8HM57_9FUNG</name>
<dbReference type="EMBL" id="JANBUM010000008">
    <property type="protein sequence ID" value="KAJ2787893.1"/>
    <property type="molecule type" value="Genomic_DNA"/>
</dbReference>
<dbReference type="PANTHER" id="PTHR11215:SF1">
    <property type="entry name" value="MYG1 EXONUCLEASE"/>
    <property type="match status" value="1"/>
</dbReference>
<dbReference type="AlphaFoldDB" id="A0A9W8HM57"/>
<keyword evidence="3" id="KW-1185">Reference proteome</keyword>
<evidence type="ECO:0000313" key="2">
    <source>
        <dbReference type="EMBL" id="KAJ2787893.1"/>
    </source>
</evidence>
<dbReference type="OrthoDB" id="10265310at2759"/>
<protein>
    <recommendedName>
        <fullName evidence="4">GAMM1 protein</fullName>
    </recommendedName>
</protein>